<keyword evidence="2" id="KW-1185">Reference proteome</keyword>
<proteinExistence type="predicted"/>
<reference evidence="1" key="1">
    <citation type="submission" date="2023-08" db="EMBL/GenBank/DDBJ databases">
        <authorList>
            <person name="Chen Y."/>
            <person name="Shah S."/>
            <person name="Dougan E. K."/>
            <person name="Thang M."/>
            <person name="Chan C."/>
        </authorList>
    </citation>
    <scope>NUCLEOTIDE SEQUENCE</scope>
</reference>
<organism evidence="1 2">
    <name type="scientific">Effrenium voratum</name>
    <dbReference type="NCBI Taxonomy" id="2562239"/>
    <lineage>
        <taxon>Eukaryota</taxon>
        <taxon>Sar</taxon>
        <taxon>Alveolata</taxon>
        <taxon>Dinophyceae</taxon>
        <taxon>Suessiales</taxon>
        <taxon>Symbiodiniaceae</taxon>
        <taxon>Effrenium</taxon>
    </lineage>
</organism>
<accession>A0AA36MQW6</accession>
<dbReference type="EMBL" id="CAUJNA010000878">
    <property type="protein sequence ID" value="CAJ1382155.1"/>
    <property type="molecule type" value="Genomic_DNA"/>
</dbReference>
<evidence type="ECO:0000313" key="1">
    <source>
        <dbReference type="EMBL" id="CAJ1382155.1"/>
    </source>
</evidence>
<gene>
    <name evidence="1" type="ORF">EVOR1521_LOCUS9603</name>
</gene>
<name>A0AA36MQW6_9DINO</name>
<dbReference type="AlphaFoldDB" id="A0AA36MQW6"/>
<evidence type="ECO:0000313" key="2">
    <source>
        <dbReference type="Proteomes" id="UP001178507"/>
    </source>
</evidence>
<dbReference type="Proteomes" id="UP001178507">
    <property type="component" value="Unassembled WGS sequence"/>
</dbReference>
<comment type="caution">
    <text evidence="1">The sequence shown here is derived from an EMBL/GenBank/DDBJ whole genome shotgun (WGS) entry which is preliminary data.</text>
</comment>
<protein>
    <submittedName>
        <fullName evidence="1">Uncharacterized protein</fullName>
    </submittedName>
</protein>
<sequence>MQRHDIGGHLPLPGCAALAVGRASTDNLIGILQAHQPTAAHLCKFVEGGGHSILLGVHWKFALLVVQAALSLTCAVTGLWPERRGLASYHAMAINTMQQKQCMLCLRRAAYSRVWLPGSYCEEGFGRVGSRDGSVSARIAGSCSRMEAASFANVLDADVLEVDGPLAFAWRQPAAANCDLCRDLCCPGRCQGALRELQRLQLEPRSETAKHLVLRTSAHETAQPKPIPEPTGVCRWRSRATFRHEQTPASEWLDWALLERGALPAQREAPPSWKQPLTGALTFCNTCPSAQRAHRKGHRHQFLTLSISQPRRPGPATTLAIVAAELRQCLDRSPHRTGPMLRRATLDRSADRQPQQEMDLSLCSRSSMSSLRGVRLLPQHCSFVVRPPVRAVTRSTPVLQAMRFSQCCRVKLGTVWRAQARAAPNSLFAQVACGITSTKVP</sequence>